<dbReference type="GO" id="GO:0004497">
    <property type="term" value="F:monooxygenase activity"/>
    <property type="evidence" value="ECO:0007669"/>
    <property type="project" value="UniProtKB-KW"/>
</dbReference>
<keyword evidence="17" id="KW-1185">Reference proteome</keyword>
<comment type="similarity">
    <text evidence="4 14">Belongs to the cytochrome P450 family.</text>
</comment>
<dbReference type="GO" id="GO:0020037">
    <property type="term" value="F:heme binding"/>
    <property type="evidence" value="ECO:0007669"/>
    <property type="project" value="InterPro"/>
</dbReference>
<dbReference type="PRINTS" id="PR00385">
    <property type="entry name" value="P450"/>
</dbReference>
<dbReference type="PANTHER" id="PTHR24292:SF100">
    <property type="entry name" value="CYTOCHROME P450 6A16, ISOFORM B-RELATED"/>
    <property type="match status" value="1"/>
</dbReference>
<reference evidence="16 17" key="1">
    <citation type="submission" date="2023-03" db="EMBL/GenBank/DDBJ databases">
        <title>Genome insight into feeding habits of ladybird beetles.</title>
        <authorList>
            <person name="Li H.-S."/>
            <person name="Huang Y.-H."/>
            <person name="Pang H."/>
        </authorList>
    </citation>
    <scope>NUCLEOTIDE SEQUENCE [LARGE SCALE GENOMIC DNA]</scope>
    <source>
        <strain evidence="16">SYSU_2023b</strain>
        <tissue evidence="16">Whole body</tissue>
    </source>
</reference>
<organism evidence="16 17">
    <name type="scientific">Henosepilachna vigintioctopunctata</name>
    <dbReference type="NCBI Taxonomy" id="420089"/>
    <lineage>
        <taxon>Eukaryota</taxon>
        <taxon>Metazoa</taxon>
        <taxon>Ecdysozoa</taxon>
        <taxon>Arthropoda</taxon>
        <taxon>Hexapoda</taxon>
        <taxon>Insecta</taxon>
        <taxon>Pterygota</taxon>
        <taxon>Neoptera</taxon>
        <taxon>Endopterygota</taxon>
        <taxon>Coleoptera</taxon>
        <taxon>Polyphaga</taxon>
        <taxon>Cucujiformia</taxon>
        <taxon>Coccinelloidea</taxon>
        <taxon>Coccinellidae</taxon>
        <taxon>Epilachninae</taxon>
        <taxon>Epilachnini</taxon>
        <taxon>Henosepilachna</taxon>
    </lineage>
</organism>
<dbReference type="InterPro" id="IPR036396">
    <property type="entry name" value="Cyt_P450_sf"/>
</dbReference>
<dbReference type="PANTHER" id="PTHR24292">
    <property type="entry name" value="CYTOCHROME P450"/>
    <property type="match status" value="1"/>
</dbReference>
<evidence type="ECO:0000256" key="9">
    <source>
        <dbReference type="ARBA" id="ARBA00023002"/>
    </source>
</evidence>
<dbReference type="PROSITE" id="PS00086">
    <property type="entry name" value="CYTOCHROME_P450"/>
    <property type="match status" value="1"/>
</dbReference>
<evidence type="ECO:0000256" key="1">
    <source>
        <dbReference type="ARBA" id="ARBA00001971"/>
    </source>
</evidence>
<feature type="transmembrane region" description="Helical" evidence="15">
    <location>
        <begin position="6"/>
        <end position="22"/>
    </location>
</feature>
<dbReference type="PRINTS" id="PR00463">
    <property type="entry name" value="EP450I"/>
</dbReference>
<keyword evidence="7" id="KW-0256">Endoplasmic reticulum</keyword>
<accession>A0AAW1UMR7</accession>
<evidence type="ECO:0000256" key="11">
    <source>
        <dbReference type="ARBA" id="ARBA00023033"/>
    </source>
</evidence>
<sequence>MDFLRTIGILMLTCVILTLLWMKKKSNFWKNKGVSTVSHSIIWGNMKDAIFQSNSFCEIVDYYYRIFKSRGLKYGGIYFLWDPLFFPLDLGIIKSIMQTDFQHFVDRGIYYDEKNDPLSAHLFSLAGKKWKLLRHKLSPTFTSGKMKMMFDTLVDCTGGLYKVLDRDLDNAVDIKDVLGRFTTDIIGSCAFGIDCNSLENPDSEFRAKGKRLFHSTLWENISALSTFMLPQISRIFKRKITPQEVNDFFMGVVRNNVAYREKNNVFRKDFMHLLIQLKNRGKLVDDEKLSVENISEEENKITLQEIAAQAFIFFEAGFETSSTTMTFCLYELAKHKNIQEKLRGEIKKVFAKHNHQLTYEAVMDMPYLEQTINETLRKYPPLVNLSRICTKEYQVPGTDLVLEEGVRVMIPVYGIHHDPDYYPDPEKFDPDRFSEENKQNIPPFAFIPFGEGPRICIGARFGRMQTKVGLIALLLNYEFTVNAKTQEPLQYDPQSIILSTKGDMWLNIKKVSERIDLMTPKDIN</sequence>
<evidence type="ECO:0000256" key="10">
    <source>
        <dbReference type="ARBA" id="ARBA00023004"/>
    </source>
</evidence>
<proteinExistence type="inferred from homology"/>
<dbReference type="AlphaFoldDB" id="A0AAW1UMR7"/>
<dbReference type="FunFam" id="1.10.630.10:FF:000042">
    <property type="entry name" value="Cytochrome P450"/>
    <property type="match status" value="1"/>
</dbReference>
<gene>
    <name evidence="16" type="ORF">WA026_009044</name>
</gene>
<keyword evidence="11 14" id="KW-0503">Monooxygenase</keyword>
<feature type="binding site" description="axial binding residue" evidence="13">
    <location>
        <position position="456"/>
    </location>
    <ligand>
        <name>heme</name>
        <dbReference type="ChEBI" id="CHEBI:30413"/>
    </ligand>
    <ligandPart>
        <name>Fe</name>
        <dbReference type="ChEBI" id="CHEBI:18248"/>
    </ligandPart>
</feature>
<name>A0AAW1UMR7_9CUCU</name>
<dbReference type="InterPro" id="IPR001128">
    <property type="entry name" value="Cyt_P450"/>
</dbReference>
<keyword evidence="12 15" id="KW-0472">Membrane</keyword>
<keyword evidence="15" id="KW-1133">Transmembrane helix</keyword>
<comment type="caution">
    <text evidence="16">The sequence shown here is derived from an EMBL/GenBank/DDBJ whole genome shotgun (WGS) entry which is preliminary data.</text>
</comment>
<keyword evidence="5 13" id="KW-0349">Heme</keyword>
<keyword evidence="15" id="KW-0812">Transmembrane</keyword>
<evidence type="ECO:0000256" key="13">
    <source>
        <dbReference type="PIRSR" id="PIRSR602401-1"/>
    </source>
</evidence>
<dbReference type="Proteomes" id="UP001431783">
    <property type="component" value="Unassembled WGS sequence"/>
</dbReference>
<comment type="subcellular location">
    <subcellularLocation>
        <location evidence="3">Endoplasmic reticulum membrane</location>
        <topology evidence="3">Peripheral membrane protein</topology>
    </subcellularLocation>
    <subcellularLocation>
        <location evidence="2">Microsome membrane</location>
        <topology evidence="2">Peripheral membrane protein</topology>
    </subcellularLocation>
</comment>
<dbReference type="Gene3D" id="1.10.630.10">
    <property type="entry name" value="Cytochrome P450"/>
    <property type="match status" value="1"/>
</dbReference>
<evidence type="ECO:0000256" key="3">
    <source>
        <dbReference type="ARBA" id="ARBA00004406"/>
    </source>
</evidence>
<evidence type="ECO:0000313" key="16">
    <source>
        <dbReference type="EMBL" id="KAK9884817.1"/>
    </source>
</evidence>
<dbReference type="GO" id="GO:0005789">
    <property type="term" value="C:endoplasmic reticulum membrane"/>
    <property type="evidence" value="ECO:0007669"/>
    <property type="project" value="UniProtKB-SubCell"/>
</dbReference>
<evidence type="ECO:0000256" key="4">
    <source>
        <dbReference type="ARBA" id="ARBA00010617"/>
    </source>
</evidence>
<dbReference type="SUPFAM" id="SSF48264">
    <property type="entry name" value="Cytochrome P450"/>
    <property type="match status" value="1"/>
</dbReference>
<evidence type="ECO:0000256" key="8">
    <source>
        <dbReference type="ARBA" id="ARBA00022848"/>
    </source>
</evidence>
<evidence type="ECO:0000256" key="14">
    <source>
        <dbReference type="RuleBase" id="RU000461"/>
    </source>
</evidence>
<evidence type="ECO:0000256" key="2">
    <source>
        <dbReference type="ARBA" id="ARBA00004174"/>
    </source>
</evidence>
<evidence type="ECO:0000256" key="12">
    <source>
        <dbReference type="ARBA" id="ARBA00023136"/>
    </source>
</evidence>
<evidence type="ECO:0008006" key="18">
    <source>
        <dbReference type="Google" id="ProtNLM"/>
    </source>
</evidence>
<dbReference type="InterPro" id="IPR017972">
    <property type="entry name" value="Cyt_P450_CS"/>
</dbReference>
<keyword evidence="10 13" id="KW-0408">Iron</keyword>
<keyword evidence="8" id="KW-0492">Microsome</keyword>
<protein>
    <recommendedName>
        <fullName evidence="18">Cytochrome P450</fullName>
    </recommendedName>
</protein>
<dbReference type="InterPro" id="IPR002401">
    <property type="entry name" value="Cyt_P450_E_grp-I"/>
</dbReference>
<comment type="cofactor">
    <cofactor evidence="1 13">
        <name>heme</name>
        <dbReference type="ChEBI" id="CHEBI:30413"/>
    </cofactor>
</comment>
<evidence type="ECO:0000256" key="7">
    <source>
        <dbReference type="ARBA" id="ARBA00022824"/>
    </source>
</evidence>
<evidence type="ECO:0000256" key="15">
    <source>
        <dbReference type="SAM" id="Phobius"/>
    </source>
</evidence>
<dbReference type="Pfam" id="PF00067">
    <property type="entry name" value="p450"/>
    <property type="match status" value="1"/>
</dbReference>
<dbReference type="InterPro" id="IPR050476">
    <property type="entry name" value="Insect_CytP450_Detox"/>
</dbReference>
<dbReference type="GO" id="GO:0016705">
    <property type="term" value="F:oxidoreductase activity, acting on paired donors, with incorporation or reduction of molecular oxygen"/>
    <property type="evidence" value="ECO:0007669"/>
    <property type="project" value="InterPro"/>
</dbReference>
<dbReference type="CDD" id="cd11056">
    <property type="entry name" value="CYP6-like"/>
    <property type="match status" value="1"/>
</dbReference>
<evidence type="ECO:0000256" key="6">
    <source>
        <dbReference type="ARBA" id="ARBA00022723"/>
    </source>
</evidence>
<keyword evidence="6 13" id="KW-0479">Metal-binding</keyword>
<dbReference type="EMBL" id="JARQZJ010000094">
    <property type="protein sequence ID" value="KAK9884817.1"/>
    <property type="molecule type" value="Genomic_DNA"/>
</dbReference>
<dbReference type="GO" id="GO:0005506">
    <property type="term" value="F:iron ion binding"/>
    <property type="evidence" value="ECO:0007669"/>
    <property type="project" value="InterPro"/>
</dbReference>
<evidence type="ECO:0000256" key="5">
    <source>
        <dbReference type="ARBA" id="ARBA00022617"/>
    </source>
</evidence>
<evidence type="ECO:0000313" key="17">
    <source>
        <dbReference type="Proteomes" id="UP001431783"/>
    </source>
</evidence>
<keyword evidence="9 14" id="KW-0560">Oxidoreductase</keyword>